<dbReference type="PANTHER" id="PTHR43520:SF5">
    <property type="entry name" value="CATION-TRANSPORTING P-TYPE ATPASE-RELATED"/>
    <property type="match status" value="1"/>
</dbReference>
<accession>A0ABY6DI13</accession>
<evidence type="ECO:0000256" key="3">
    <source>
        <dbReference type="ARBA" id="ARBA00022448"/>
    </source>
</evidence>
<dbReference type="InterPro" id="IPR036412">
    <property type="entry name" value="HAD-like_sf"/>
</dbReference>
<dbReference type="NCBIfam" id="TIGR01494">
    <property type="entry name" value="ATPase_P-type"/>
    <property type="match status" value="1"/>
</dbReference>
<dbReference type="InterPro" id="IPR001757">
    <property type="entry name" value="P_typ_ATPase"/>
</dbReference>
<keyword evidence="8 15" id="KW-0547">Nucleotide-binding</keyword>
<dbReference type="PROSITE" id="PS50846">
    <property type="entry name" value="HMA_2"/>
    <property type="match status" value="1"/>
</dbReference>
<dbReference type="PROSITE" id="PS01229">
    <property type="entry name" value="COF_2"/>
    <property type="match status" value="1"/>
</dbReference>
<dbReference type="InterPro" id="IPR018303">
    <property type="entry name" value="ATPase_P-typ_P_site"/>
</dbReference>
<keyword evidence="11" id="KW-1278">Translocase</keyword>
<reference evidence="17" key="1">
    <citation type="submission" date="2022-10" db="EMBL/GenBank/DDBJ databases">
        <title>Chitiniphilus purpureus sp. nov., a novel chitin-degrading bacterium isolated from crawfish pond sediment.</title>
        <authorList>
            <person name="Li K."/>
        </authorList>
    </citation>
    <scope>NUCLEOTIDE SEQUENCE</scope>
    <source>
        <strain evidence="17">CD1</strain>
    </source>
</reference>
<dbReference type="InterPro" id="IPR023298">
    <property type="entry name" value="ATPase_P-typ_TM_dom_sf"/>
</dbReference>
<keyword evidence="7 15" id="KW-0479">Metal-binding</keyword>
<dbReference type="InterPro" id="IPR023214">
    <property type="entry name" value="HAD_sf"/>
</dbReference>
<dbReference type="InterPro" id="IPR008250">
    <property type="entry name" value="ATPase_P-typ_transduc_dom_A_sf"/>
</dbReference>
<dbReference type="InterPro" id="IPR021993">
    <property type="entry name" value="ATPase-cat-bd"/>
</dbReference>
<keyword evidence="13" id="KW-0406">Ion transport</keyword>
<evidence type="ECO:0000256" key="1">
    <source>
        <dbReference type="ARBA" id="ARBA00004651"/>
    </source>
</evidence>
<dbReference type="InterPro" id="IPR023299">
    <property type="entry name" value="ATPase_P-typ_cyto_dom_N"/>
</dbReference>
<name>A0ABY6DI13_9NEIS</name>
<organism evidence="17 18">
    <name type="scientific">Chitiniphilus purpureus</name>
    <dbReference type="NCBI Taxonomy" id="2981137"/>
    <lineage>
        <taxon>Bacteria</taxon>
        <taxon>Pseudomonadati</taxon>
        <taxon>Pseudomonadota</taxon>
        <taxon>Betaproteobacteria</taxon>
        <taxon>Neisseriales</taxon>
        <taxon>Chitinibacteraceae</taxon>
        <taxon>Chitiniphilus</taxon>
    </lineage>
</organism>
<evidence type="ECO:0000256" key="8">
    <source>
        <dbReference type="ARBA" id="ARBA00022741"/>
    </source>
</evidence>
<keyword evidence="3" id="KW-0813">Transport</keyword>
<evidence type="ECO:0000256" key="6">
    <source>
        <dbReference type="ARBA" id="ARBA00022692"/>
    </source>
</evidence>
<sequence length="810" mass="86325">MTSVSPAAAATCFHCGEPIPTGLTLHIRYRNRLEGACCAGCQAVAQSIIDAGLGDYYVQRDRPADRAEPLPDALREQLRLYDDPALQVGFVRIEGEQREAALMIEGIVCAACVWLNERQLARLPGVLAVSINYSTHRARVRWDSARLSLSQILETIAAIGYRAQPYDAARQEAAQEQARKRALFRLWVAGLSMMQVMMFVVPIYLAPPGEIEPIWLTMLHWASALLTLPVVLYSSWPFYQSSWRDLKRGRAGMDLPVAIGVLSAFCASVYALLTGHGEVYFDSVSMFVFLLLAGRYLESRARQKAGAALERLVKLLPAFAHRLSNWPADRTPSEAAVAHLAVGDVLLIKPGETVPADAQVLEGQADVDEALLTGESRPIAKTVGATLIAGTVNRDSPLIARVTQVGEDTRLAGIVRLLDRALAEKPRMALIADRVAGWFVAGLLLAALGTWWFWQQHDPAHALPITVAVLVISCPCALSLATPAALTAATGALARRGVLITRGHVLETLATVTDVVFDKTGTLTLGLPRLLHIEAHRGTPEQARQLAAALEAQSEHPLARALQADTPLTAHALVNHPGGGLTGTINAVHYAIGAPAFVAAQTGHPAPMPRSDATQVALADEQGWIATFELADTLREDAASAVNALQRNGLRIHLLSGDHAAAVHQAAGMLGILAVRPAARPEDKLAYLKALQAEGARVLMVGDGVNDAPVLAAADVSIAMGAATDVAQAAGDAVLYDNRLCELAAAHACARKTRRVIRQNLGWALGYNLIALPLAMAGLVTPWLASVGMAASSLIVVGNALRLSSLPATR</sequence>
<evidence type="ECO:0000256" key="2">
    <source>
        <dbReference type="ARBA" id="ARBA00006024"/>
    </source>
</evidence>
<feature type="transmembrane region" description="Helical" evidence="15">
    <location>
        <begin position="186"/>
        <end position="206"/>
    </location>
</feature>
<dbReference type="Gene3D" id="3.30.70.100">
    <property type="match status" value="1"/>
</dbReference>
<dbReference type="Gene3D" id="3.40.1110.10">
    <property type="entry name" value="Calcium-transporting ATPase, cytoplasmic domain N"/>
    <property type="match status" value="1"/>
</dbReference>
<evidence type="ECO:0000256" key="13">
    <source>
        <dbReference type="ARBA" id="ARBA00023065"/>
    </source>
</evidence>
<dbReference type="InterPro" id="IPR036163">
    <property type="entry name" value="HMA_dom_sf"/>
</dbReference>
<evidence type="ECO:0000313" key="18">
    <source>
        <dbReference type="Proteomes" id="UP001061302"/>
    </source>
</evidence>
<evidence type="ECO:0000313" key="17">
    <source>
        <dbReference type="EMBL" id="UXY13984.1"/>
    </source>
</evidence>
<evidence type="ECO:0000256" key="5">
    <source>
        <dbReference type="ARBA" id="ARBA00022553"/>
    </source>
</evidence>
<dbReference type="NCBIfam" id="TIGR01525">
    <property type="entry name" value="ATPase-IB_hvy"/>
    <property type="match status" value="1"/>
</dbReference>
<feature type="transmembrane region" description="Helical" evidence="15">
    <location>
        <begin position="279"/>
        <end position="297"/>
    </location>
</feature>
<proteinExistence type="inferred from homology"/>
<comment type="similarity">
    <text evidence="2 15">Belongs to the cation transport ATPase (P-type) (TC 3.A.3) family. Type IB subfamily.</text>
</comment>
<dbReference type="SUPFAM" id="SSF81653">
    <property type="entry name" value="Calcium ATPase, transduction domain A"/>
    <property type="match status" value="1"/>
</dbReference>
<evidence type="ECO:0000256" key="4">
    <source>
        <dbReference type="ARBA" id="ARBA00022475"/>
    </source>
</evidence>
<evidence type="ECO:0000256" key="15">
    <source>
        <dbReference type="RuleBase" id="RU362081"/>
    </source>
</evidence>
<dbReference type="PRINTS" id="PR00943">
    <property type="entry name" value="CUATPASE"/>
</dbReference>
<feature type="transmembrane region" description="Helical" evidence="15">
    <location>
        <begin position="761"/>
        <end position="777"/>
    </location>
</feature>
<feature type="transmembrane region" description="Helical" evidence="15">
    <location>
        <begin position="218"/>
        <end position="239"/>
    </location>
</feature>
<keyword evidence="14 15" id="KW-0472">Membrane</keyword>
<keyword evidence="12 15" id="KW-1133">Transmembrane helix</keyword>
<dbReference type="InterPro" id="IPR006121">
    <property type="entry name" value="HMA_dom"/>
</dbReference>
<feature type="domain" description="HMA" evidence="16">
    <location>
        <begin position="98"/>
        <end position="164"/>
    </location>
</feature>
<keyword evidence="18" id="KW-1185">Reference proteome</keyword>
<evidence type="ECO:0000259" key="16">
    <source>
        <dbReference type="PROSITE" id="PS50846"/>
    </source>
</evidence>
<dbReference type="NCBIfam" id="TIGR01512">
    <property type="entry name" value="ATPase-IB2_Cd"/>
    <property type="match status" value="1"/>
</dbReference>
<dbReference type="EMBL" id="CP106753">
    <property type="protein sequence ID" value="UXY13984.1"/>
    <property type="molecule type" value="Genomic_DNA"/>
</dbReference>
<evidence type="ECO:0000256" key="12">
    <source>
        <dbReference type="ARBA" id="ARBA00022989"/>
    </source>
</evidence>
<gene>
    <name evidence="17" type="ORF">N8I74_11690</name>
</gene>
<feature type="transmembrane region" description="Helical" evidence="15">
    <location>
        <begin position="251"/>
        <end position="273"/>
    </location>
</feature>
<dbReference type="Gene3D" id="3.40.50.1000">
    <property type="entry name" value="HAD superfamily/HAD-like"/>
    <property type="match status" value="1"/>
</dbReference>
<dbReference type="CDD" id="cd02079">
    <property type="entry name" value="P-type_ATPase_HM"/>
    <property type="match status" value="1"/>
</dbReference>
<dbReference type="NCBIfam" id="TIGR01511">
    <property type="entry name" value="ATPase-IB1_Cu"/>
    <property type="match status" value="1"/>
</dbReference>
<dbReference type="Proteomes" id="UP001061302">
    <property type="component" value="Chromosome"/>
</dbReference>
<dbReference type="InterPro" id="IPR059000">
    <property type="entry name" value="ATPase_P-type_domA"/>
</dbReference>
<feature type="transmembrane region" description="Helical" evidence="15">
    <location>
        <begin position="460"/>
        <end position="486"/>
    </location>
</feature>
<evidence type="ECO:0000256" key="11">
    <source>
        <dbReference type="ARBA" id="ARBA00022967"/>
    </source>
</evidence>
<keyword evidence="5" id="KW-0597">Phosphoprotein</keyword>
<feature type="transmembrane region" description="Helical" evidence="15">
    <location>
        <begin position="783"/>
        <end position="801"/>
    </location>
</feature>
<evidence type="ECO:0000256" key="14">
    <source>
        <dbReference type="ARBA" id="ARBA00023136"/>
    </source>
</evidence>
<dbReference type="PRINTS" id="PR00119">
    <property type="entry name" value="CATATPASE"/>
</dbReference>
<dbReference type="Gene3D" id="2.70.150.10">
    <property type="entry name" value="Calcium-transporting ATPase, cytoplasmic transduction domain A"/>
    <property type="match status" value="1"/>
</dbReference>
<dbReference type="SUPFAM" id="SSF81665">
    <property type="entry name" value="Calcium ATPase, transmembrane domain M"/>
    <property type="match status" value="1"/>
</dbReference>
<dbReference type="PANTHER" id="PTHR43520">
    <property type="entry name" value="ATP7, ISOFORM B"/>
    <property type="match status" value="1"/>
</dbReference>
<keyword evidence="4 15" id="KW-1003">Cell membrane</keyword>
<keyword evidence="10" id="KW-0460">Magnesium</keyword>
<dbReference type="Pfam" id="PF00702">
    <property type="entry name" value="Hydrolase"/>
    <property type="match status" value="1"/>
</dbReference>
<dbReference type="Pfam" id="PF00122">
    <property type="entry name" value="E1-E2_ATPase"/>
    <property type="match status" value="1"/>
</dbReference>
<dbReference type="SUPFAM" id="SSF56784">
    <property type="entry name" value="HAD-like"/>
    <property type="match status" value="1"/>
</dbReference>
<evidence type="ECO:0000256" key="9">
    <source>
        <dbReference type="ARBA" id="ARBA00022840"/>
    </source>
</evidence>
<dbReference type="CDD" id="cd00371">
    <property type="entry name" value="HMA"/>
    <property type="match status" value="1"/>
</dbReference>
<dbReference type="Pfam" id="PF12156">
    <property type="entry name" value="ATPase-cat_bd"/>
    <property type="match status" value="1"/>
</dbReference>
<dbReference type="InterPro" id="IPR027256">
    <property type="entry name" value="P-typ_ATPase_IB"/>
</dbReference>
<keyword evidence="6 15" id="KW-0812">Transmembrane</keyword>
<feature type="transmembrane region" description="Helical" evidence="15">
    <location>
        <begin position="435"/>
        <end position="454"/>
    </location>
</feature>
<evidence type="ECO:0000256" key="10">
    <source>
        <dbReference type="ARBA" id="ARBA00022842"/>
    </source>
</evidence>
<dbReference type="RefSeq" id="WP_263123282.1">
    <property type="nucleotide sequence ID" value="NZ_CP106753.1"/>
</dbReference>
<dbReference type="Pfam" id="PF00403">
    <property type="entry name" value="HMA"/>
    <property type="match status" value="1"/>
</dbReference>
<keyword evidence="9 15" id="KW-0067">ATP-binding</keyword>
<comment type="subcellular location">
    <subcellularLocation>
        <location evidence="1">Cell membrane</location>
        <topology evidence="1">Multi-pass membrane protein</topology>
    </subcellularLocation>
</comment>
<protein>
    <submittedName>
        <fullName evidence="17">Heavy metal translocating P-type ATPase</fullName>
    </submittedName>
</protein>
<dbReference type="SUPFAM" id="SSF55008">
    <property type="entry name" value="HMA, heavy metal-associated domain"/>
    <property type="match status" value="1"/>
</dbReference>
<evidence type="ECO:0000256" key="7">
    <source>
        <dbReference type="ARBA" id="ARBA00022723"/>
    </source>
</evidence>
<dbReference type="PROSITE" id="PS00154">
    <property type="entry name" value="ATPASE_E1_E2"/>
    <property type="match status" value="1"/>
</dbReference>